<dbReference type="AlphaFoldDB" id="A0A0R3SEU6"/>
<evidence type="ECO:0000313" key="4">
    <source>
        <dbReference type="Proteomes" id="UP000274504"/>
    </source>
</evidence>
<accession>A0A0R3SEU6</accession>
<feature type="chain" id="PRO_5043131238" evidence="2">
    <location>
        <begin position="21"/>
        <end position="79"/>
    </location>
</feature>
<evidence type="ECO:0000256" key="1">
    <source>
        <dbReference type="SAM" id="Phobius"/>
    </source>
</evidence>
<keyword evidence="1" id="KW-0472">Membrane</keyword>
<reference evidence="5" key="1">
    <citation type="submission" date="2017-02" db="UniProtKB">
        <authorList>
            <consortium name="WormBaseParasite"/>
        </authorList>
    </citation>
    <scope>IDENTIFICATION</scope>
</reference>
<name>A0A0R3SEU6_HYMDI</name>
<feature type="signal peptide" evidence="2">
    <location>
        <begin position="1"/>
        <end position="20"/>
    </location>
</feature>
<evidence type="ECO:0000256" key="2">
    <source>
        <dbReference type="SAM" id="SignalP"/>
    </source>
</evidence>
<organism evidence="5">
    <name type="scientific">Hymenolepis diminuta</name>
    <name type="common">Rat tapeworm</name>
    <dbReference type="NCBI Taxonomy" id="6216"/>
    <lineage>
        <taxon>Eukaryota</taxon>
        <taxon>Metazoa</taxon>
        <taxon>Spiralia</taxon>
        <taxon>Lophotrochozoa</taxon>
        <taxon>Platyhelminthes</taxon>
        <taxon>Cestoda</taxon>
        <taxon>Eucestoda</taxon>
        <taxon>Cyclophyllidea</taxon>
        <taxon>Hymenolepididae</taxon>
        <taxon>Hymenolepis</taxon>
    </lineage>
</organism>
<evidence type="ECO:0000313" key="5">
    <source>
        <dbReference type="WBParaSite" id="HDID_0000331701-mRNA-1"/>
    </source>
</evidence>
<dbReference type="Proteomes" id="UP000274504">
    <property type="component" value="Unassembled WGS sequence"/>
</dbReference>
<keyword evidence="1" id="KW-0812">Transmembrane</keyword>
<feature type="transmembrane region" description="Helical" evidence="1">
    <location>
        <begin position="59"/>
        <end position="78"/>
    </location>
</feature>
<dbReference type="OrthoDB" id="10518312at2759"/>
<keyword evidence="1" id="KW-1133">Transmembrane helix</keyword>
<dbReference type="EMBL" id="UYSG01000978">
    <property type="protein sequence ID" value="VDL30459.1"/>
    <property type="molecule type" value="Genomic_DNA"/>
</dbReference>
<gene>
    <name evidence="3" type="ORF">HDID_LOCUS3315</name>
</gene>
<sequence>MFRLRFLILLPAIVLRGVRAYPVQKIRTIPPLNDILTDSEANASASPFSNIGSFFHKQWAFMTLGIATLCLMIVLIAVS</sequence>
<keyword evidence="2" id="KW-0732">Signal</keyword>
<protein>
    <submittedName>
        <fullName evidence="3 5">Uncharacterized protein</fullName>
    </submittedName>
</protein>
<proteinExistence type="predicted"/>
<evidence type="ECO:0000313" key="3">
    <source>
        <dbReference type="EMBL" id="VDL30459.1"/>
    </source>
</evidence>
<dbReference type="WBParaSite" id="HDID_0000331701-mRNA-1">
    <property type="protein sequence ID" value="HDID_0000331701-mRNA-1"/>
    <property type="gene ID" value="HDID_0000331701"/>
</dbReference>
<reference evidence="3 4" key="2">
    <citation type="submission" date="2018-11" db="EMBL/GenBank/DDBJ databases">
        <authorList>
            <consortium name="Pathogen Informatics"/>
        </authorList>
    </citation>
    <scope>NUCLEOTIDE SEQUENCE [LARGE SCALE GENOMIC DNA]</scope>
</reference>